<dbReference type="GO" id="GO:0005737">
    <property type="term" value="C:cytoplasm"/>
    <property type="evidence" value="ECO:0007669"/>
    <property type="project" value="UniProtKB-SubCell"/>
</dbReference>
<comment type="subunit">
    <text evidence="7">Homodimer.</text>
</comment>
<evidence type="ECO:0000256" key="3">
    <source>
        <dbReference type="ARBA" id="ARBA00022679"/>
    </source>
</evidence>
<feature type="binding site" evidence="7">
    <location>
        <position position="7"/>
    </location>
    <ligand>
        <name>Mg(2+)</name>
        <dbReference type="ChEBI" id="CHEBI:18420"/>
    </ligand>
</feature>
<dbReference type="PIRSF" id="PIRSF000722">
    <property type="entry name" value="Acetate_prop_kin"/>
    <property type="match status" value="1"/>
</dbReference>
<dbReference type="PROSITE" id="PS01076">
    <property type="entry name" value="ACETATE_KINASE_2"/>
    <property type="match status" value="1"/>
</dbReference>
<dbReference type="GO" id="GO:0008776">
    <property type="term" value="F:acetate kinase activity"/>
    <property type="evidence" value="ECO:0007669"/>
    <property type="project" value="UniProtKB-UniRule"/>
</dbReference>
<feature type="site" description="Transition state stabilizer" evidence="7">
    <location>
        <position position="242"/>
    </location>
</feature>
<gene>
    <name evidence="7" type="primary">ackA</name>
    <name evidence="9" type="ORF">SAMN04515677_105109</name>
</gene>
<dbReference type="InterPro" id="IPR004372">
    <property type="entry name" value="Ac/propionate_kinase"/>
</dbReference>
<dbReference type="EMBL" id="FNGW01000005">
    <property type="protein sequence ID" value="SDM07935.1"/>
    <property type="molecule type" value="Genomic_DNA"/>
</dbReference>
<keyword evidence="5 7" id="KW-0418">Kinase</keyword>
<evidence type="ECO:0000256" key="8">
    <source>
        <dbReference type="RuleBase" id="RU003835"/>
    </source>
</evidence>
<dbReference type="Gene3D" id="3.30.420.40">
    <property type="match status" value="2"/>
</dbReference>
<dbReference type="STRING" id="1121325.SAMN04515677_105109"/>
<dbReference type="GO" id="GO:0006083">
    <property type="term" value="P:acetate metabolic process"/>
    <property type="evidence" value="ECO:0007669"/>
    <property type="project" value="TreeGrafter"/>
</dbReference>
<keyword evidence="7" id="KW-0479">Metal-binding</keyword>
<dbReference type="PROSITE" id="PS01075">
    <property type="entry name" value="ACETATE_KINASE_1"/>
    <property type="match status" value="1"/>
</dbReference>
<feature type="site" description="Transition state stabilizer" evidence="7">
    <location>
        <position position="181"/>
    </location>
</feature>
<dbReference type="AlphaFoldDB" id="A0A1G9QC41"/>
<sequence length="398" mass="42964">MKILVLNCGSSSLKYQLIDMSNEEVLCIGLVERIGIEGSILKQEKDGVEGKLVIEQPMNNHQDAIKLVLDAVVDAKFGGVKEISEVEAVGHRVVHGGEKFAGSVLITDEVKAALQECVELAPLHNPANIMGIEACEAILPGVPMVGVFDTAFHQTMPKKSYLYGLPHELYTKYGVRRYGFHGTSHKYVSQRAAAMLGKNVEDVKVVTCHLGNGASIAAVDGGKCVDTSMGFTPLEGLIMGTRCGDIDAAILPFLMEKEGLDAKALSDLMNKKSGVYGMTGISSDFRDIEGAAEKGDEKAQVALDAYVQKVKKYIGSYIAEMNGADAIVFTAGVGENGIEIREAICENMDFLGMTMDKEANKVRGKERVISTEDSKVKILLIPTNEELMIARDTLSLVK</sequence>
<evidence type="ECO:0000256" key="2">
    <source>
        <dbReference type="ARBA" id="ARBA00022490"/>
    </source>
</evidence>
<name>A0A1G9QC41_9FIRM</name>
<keyword evidence="3 7" id="KW-0808">Transferase</keyword>
<comment type="subcellular location">
    <subcellularLocation>
        <location evidence="7">Cytoplasm</location>
    </subcellularLocation>
</comment>
<comment type="similarity">
    <text evidence="1 7 8">Belongs to the acetokinase family.</text>
</comment>
<dbReference type="Pfam" id="PF00871">
    <property type="entry name" value="Acetate_kinase"/>
    <property type="match status" value="1"/>
</dbReference>
<feature type="binding site" evidence="7">
    <location>
        <position position="14"/>
    </location>
    <ligand>
        <name>ATP</name>
        <dbReference type="ChEBI" id="CHEBI:30616"/>
    </ligand>
</feature>
<evidence type="ECO:0000256" key="5">
    <source>
        <dbReference type="ARBA" id="ARBA00022777"/>
    </source>
</evidence>
<keyword evidence="7" id="KW-0460">Magnesium</keyword>
<keyword evidence="2 7" id="KW-0963">Cytoplasm</keyword>
<protein>
    <recommendedName>
        <fullName evidence="7">Acetate kinase</fullName>
        <ecNumber evidence="7">2.7.2.1</ecNumber>
    </recommendedName>
    <alternativeName>
        <fullName evidence="7">Acetokinase</fullName>
    </alternativeName>
</protein>
<dbReference type="PANTHER" id="PTHR21060">
    <property type="entry name" value="ACETATE KINASE"/>
    <property type="match status" value="1"/>
</dbReference>
<comment type="pathway">
    <text evidence="7">Metabolic intermediate biosynthesis; acetyl-CoA biosynthesis; acetyl-CoA from acetate: step 1/2.</text>
</comment>
<dbReference type="GO" id="GO:0000287">
    <property type="term" value="F:magnesium ion binding"/>
    <property type="evidence" value="ECO:0007669"/>
    <property type="project" value="UniProtKB-UniRule"/>
</dbReference>
<dbReference type="RefSeq" id="WP_092726098.1">
    <property type="nucleotide sequence ID" value="NZ_FNGW01000005.1"/>
</dbReference>
<dbReference type="EC" id="2.7.2.1" evidence="7"/>
<dbReference type="UniPathway" id="UPA00340">
    <property type="reaction ID" value="UER00458"/>
</dbReference>
<evidence type="ECO:0000256" key="4">
    <source>
        <dbReference type="ARBA" id="ARBA00022741"/>
    </source>
</evidence>
<feature type="binding site" evidence="7">
    <location>
        <begin position="209"/>
        <end position="213"/>
    </location>
    <ligand>
        <name>ATP</name>
        <dbReference type="ChEBI" id="CHEBI:30616"/>
    </ligand>
</feature>
<comment type="cofactor">
    <cofactor evidence="7">
        <name>Mg(2+)</name>
        <dbReference type="ChEBI" id="CHEBI:18420"/>
    </cofactor>
    <cofactor evidence="7">
        <name>Mn(2+)</name>
        <dbReference type="ChEBI" id="CHEBI:29035"/>
    </cofactor>
    <text evidence="7">Mg(2+). Can also accept Mn(2+).</text>
</comment>
<comment type="catalytic activity">
    <reaction evidence="7">
        <text>acetate + ATP = acetyl phosphate + ADP</text>
        <dbReference type="Rhea" id="RHEA:11352"/>
        <dbReference type="ChEBI" id="CHEBI:22191"/>
        <dbReference type="ChEBI" id="CHEBI:30089"/>
        <dbReference type="ChEBI" id="CHEBI:30616"/>
        <dbReference type="ChEBI" id="CHEBI:456216"/>
        <dbReference type="EC" id="2.7.2.1"/>
    </reaction>
</comment>
<dbReference type="InterPro" id="IPR000890">
    <property type="entry name" value="Aliphatic_acid_kin_short-chain"/>
</dbReference>
<dbReference type="NCBIfam" id="TIGR00016">
    <property type="entry name" value="ackA"/>
    <property type="match status" value="1"/>
</dbReference>
<evidence type="ECO:0000256" key="7">
    <source>
        <dbReference type="HAMAP-Rule" id="MF_00020"/>
    </source>
</evidence>
<evidence type="ECO:0000256" key="6">
    <source>
        <dbReference type="ARBA" id="ARBA00022840"/>
    </source>
</evidence>
<dbReference type="GO" id="GO:0005524">
    <property type="term" value="F:ATP binding"/>
    <property type="evidence" value="ECO:0007669"/>
    <property type="project" value="UniProtKB-KW"/>
</dbReference>
<keyword evidence="10" id="KW-1185">Reference proteome</keyword>
<keyword evidence="6 7" id="KW-0067">ATP-binding</keyword>
<feature type="binding site" evidence="7">
    <location>
        <position position="385"/>
    </location>
    <ligand>
        <name>Mg(2+)</name>
        <dbReference type="ChEBI" id="CHEBI:18420"/>
    </ligand>
</feature>
<feature type="binding site" evidence="7">
    <location>
        <begin position="332"/>
        <end position="336"/>
    </location>
    <ligand>
        <name>ATP</name>
        <dbReference type="ChEBI" id="CHEBI:30616"/>
    </ligand>
</feature>
<dbReference type="HAMAP" id="MF_00020">
    <property type="entry name" value="Acetate_kinase"/>
    <property type="match status" value="1"/>
</dbReference>
<evidence type="ECO:0000313" key="10">
    <source>
        <dbReference type="Proteomes" id="UP000199068"/>
    </source>
</evidence>
<feature type="active site" description="Proton donor/acceptor" evidence="7">
    <location>
        <position position="149"/>
    </location>
</feature>
<dbReference type="PANTHER" id="PTHR21060:SF15">
    <property type="entry name" value="ACETATE KINASE-RELATED"/>
    <property type="match status" value="1"/>
</dbReference>
<dbReference type="GO" id="GO:0006085">
    <property type="term" value="P:acetyl-CoA biosynthetic process"/>
    <property type="evidence" value="ECO:0007669"/>
    <property type="project" value="UniProtKB-UniRule"/>
</dbReference>
<dbReference type="InterPro" id="IPR023865">
    <property type="entry name" value="Aliphatic_acid_kinase_CS"/>
</dbReference>
<feature type="binding site" evidence="7">
    <location>
        <begin position="284"/>
        <end position="286"/>
    </location>
    <ligand>
        <name>ATP</name>
        <dbReference type="ChEBI" id="CHEBI:30616"/>
    </ligand>
</feature>
<dbReference type="PRINTS" id="PR00471">
    <property type="entry name" value="ACETATEKNASE"/>
</dbReference>
<dbReference type="InterPro" id="IPR043129">
    <property type="entry name" value="ATPase_NBD"/>
</dbReference>
<evidence type="ECO:0000313" key="9">
    <source>
        <dbReference type="EMBL" id="SDM07935.1"/>
    </source>
</evidence>
<dbReference type="Proteomes" id="UP000199068">
    <property type="component" value="Unassembled WGS sequence"/>
</dbReference>
<keyword evidence="4 7" id="KW-0547">Nucleotide-binding</keyword>
<feature type="binding site" evidence="7">
    <location>
        <position position="92"/>
    </location>
    <ligand>
        <name>substrate</name>
    </ligand>
</feature>
<evidence type="ECO:0000256" key="1">
    <source>
        <dbReference type="ARBA" id="ARBA00008748"/>
    </source>
</evidence>
<dbReference type="CDD" id="cd24010">
    <property type="entry name" value="ASKHA_NBD_AcK_PK"/>
    <property type="match status" value="1"/>
</dbReference>
<dbReference type="SUPFAM" id="SSF53067">
    <property type="entry name" value="Actin-like ATPase domain"/>
    <property type="match status" value="2"/>
</dbReference>
<reference evidence="9 10" key="1">
    <citation type="submission" date="2016-10" db="EMBL/GenBank/DDBJ databases">
        <authorList>
            <person name="de Groot N.N."/>
        </authorList>
    </citation>
    <scope>NUCLEOTIDE SEQUENCE [LARGE SCALE GENOMIC DNA]</scope>
    <source>
        <strain evidence="9 10">DSM 797</strain>
    </source>
</reference>
<proteinExistence type="inferred from homology"/>
<organism evidence="9 10">
    <name type="scientific">Romboutsia lituseburensis DSM 797</name>
    <dbReference type="NCBI Taxonomy" id="1121325"/>
    <lineage>
        <taxon>Bacteria</taxon>
        <taxon>Bacillati</taxon>
        <taxon>Bacillota</taxon>
        <taxon>Clostridia</taxon>
        <taxon>Peptostreptococcales</taxon>
        <taxon>Peptostreptococcaceae</taxon>
        <taxon>Romboutsia</taxon>
    </lineage>
</organism>
<accession>A0A1G9QC41</accession>
<comment type="function">
    <text evidence="7">Catalyzes the formation of acetyl phosphate from acetate and ATP. Can also catalyze the reverse reaction.</text>
</comment>